<reference evidence="4 5" key="1">
    <citation type="submission" date="2018-04" db="EMBL/GenBank/DDBJ databases">
        <title>Methylobacterium sp. PR1016A genome.</title>
        <authorList>
            <person name="Park W."/>
        </authorList>
    </citation>
    <scope>NUCLEOTIDE SEQUENCE [LARGE SCALE GENOMIC DNA]</scope>
    <source>
        <strain evidence="4 5">PR1016A</strain>
    </source>
</reference>
<keyword evidence="5" id="KW-1185">Reference proteome</keyword>
<dbReference type="InterPro" id="IPR036291">
    <property type="entry name" value="NAD(P)-bd_dom_sf"/>
</dbReference>
<organism evidence="4 5">
    <name type="scientific">Methylobacterium currus</name>
    <dbReference type="NCBI Taxonomy" id="2051553"/>
    <lineage>
        <taxon>Bacteria</taxon>
        <taxon>Pseudomonadati</taxon>
        <taxon>Pseudomonadota</taxon>
        <taxon>Alphaproteobacteria</taxon>
        <taxon>Hyphomicrobiales</taxon>
        <taxon>Methylobacteriaceae</taxon>
        <taxon>Methylobacterium</taxon>
    </lineage>
</organism>
<comment type="similarity">
    <text evidence="2">Belongs to the NAD(P)-dependent epimerase/dehydratase family.</text>
</comment>
<dbReference type="Gene3D" id="3.40.50.720">
    <property type="entry name" value="NAD(P)-binding Rossmann-like Domain"/>
    <property type="match status" value="1"/>
</dbReference>
<dbReference type="InterPro" id="IPR001509">
    <property type="entry name" value="Epimerase_deHydtase"/>
</dbReference>
<evidence type="ECO:0000256" key="1">
    <source>
        <dbReference type="ARBA" id="ARBA00005125"/>
    </source>
</evidence>
<dbReference type="KEGG" id="mee:DA075_12930"/>
<evidence type="ECO:0000256" key="2">
    <source>
        <dbReference type="ARBA" id="ARBA00007637"/>
    </source>
</evidence>
<dbReference type="Pfam" id="PF01370">
    <property type="entry name" value="Epimerase"/>
    <property type="match status" value="1"/>
</dbReference>
<dbReference type="Proteomes" id="UP000244755">
    <property type="component" value="Chromosome 1"/>
</dbReference>
<proteinExistence type="inferred from homology"/>
<dbReference type="EMBL" id="CP028843">
    <property type="protein sequence ID" value="AWB21711.1"/>
    <property type="molecule type" value="Genomic_DNA"/>
</dbReference>
<feature type="domain" description="NAD-dependent epimerase/dehydratase" evidence="3">
    <location>
        <begin position="19"/>
        <end position="127"/>
    </location>
</feature>
<dbReference type="PANTHER" id="PTHR43000">
    <property type="entry name" value="DTDP-D-GLUCOSE 4,6-DEHYDRATASE-RELATED"/>
    <property type="match status" value="1"/>
</dbReference>
<dbReference type="AlphaFoldDB" id="A0A2R4WJJ0"/>
<accession>A0A2R4WJJ0</accession>
<evidence type="ECO:0000259" key="3">
    <source>
        <dbReference type="Pfam" id="PF01370"/>
    </source>
</evidence>
<gene>
    <name evidence="4" type="ORF">DA075_12930</name>
</gene>
<evidence type="ECO:0000313" key="5">
    <source>
        <dbReference type="Proteomes" id="UP000244755"/>
    </source>
</evidence>
<protein>
    <recommendedName>
        <fullName evidence="3">NAD-dependent epimerase/dehydratase domain-containing protein</fullName>
    </recommendedName>
</protein>
<name>A0A2R4WJJ0_9HYPH</name>
<sequence>MYRPARVGSGGARRVPQTILITGGAGFVGRAVARALVARGDRARVLDSLIEQVHGSRARPEGLPDAVELRTGDIRGGRAVAGAVAGVDAVIHLAAQVAVTTSLTDPVTDFAVNLGGTLTLLEALRRRADPPFRSSPRPTRSMATSPT</sequence>
<dbReference type="SUPFAM" id="SSF51735">
    <property type="entry name" value="NAD(P)-binding Rossmann-fold domains"/>
    <property type="match status" value="1"/>
</dbReference>
<evidence type="ECO:0000313" key="4">
    <source>
        <dbReference type="EMBL" id="AWB21711.1"/>
    </source>
</evidence>
<comment type="pathway">
    <text evidence="1">Bacterial outer membrane biogenesis; LPS O-antigen biosynthesis.</text>
</comment>